<reference evidence="4 5" key="1">
    <citation type="submission" date="2021-02" db="EMBL/GenBank/DDBJ databases">
        <authorList>
            <person name="Lee D.-H."/>
        </authorList>
    </citation>
    <scope>NUCLEOTIDE SEQUENCE [LARGE SCALE GENOMIC DNA]</scope>
    <source>
        <strain evidence="4 5">MMS20-R2-29</strain>
    </source>
</reference>
<organism evidence="4 5">
    <name type="scientific">Micromonospora humidisoli</name>
    <dbReference type="NCBI Taxonomy" id="2807622"/>
    <lineage>
        <taxon>Bacteria</taxon>
        <taxon>Bacillati</taxon>
        <taxon>Actinomycetota</taxon>
        <taxon>Actinomycetes</taxon>
        <taxon>Micromonosporales</taxon>
        <taxon>Micromonosporaceae</taxon>
        <taxon>Micromonospora</taxon>
    </lineage>
</organism>
<dbReference type="Gene3D" id="2.60.40.10">
    <property type="entry name" value="Immunoglobulins"/>
    <property type="match status" value="2"/>
</dbReference>
<gene>
    <name evidence="4" type="ORF">JQN84_29300</name>
</gene>
<sequence>MSTATALAVGCGSVLGASAAPAAADVGGPTALITAGQACAPQAPGPYLSPERLNDAHAVTLQGSWTGAPQSADPQADFQVWDVTRPEEPQQWRDGVDRRNNRVYIQLEDPARQLDGVTYAWRVRVLDGATTSPWSDTCHFTIDRSGGPAAVVASTRYPSGDWEDASGAVGTAGEFTFTSASTDTVDYRYLFYSGETGGDDDYSTVPATGLGGPATVSWTPKGAGHHSVTVYAVDRAGNWSDRTVYEFWVRETRPSVFSSAYPDWGTNLDYGVGVPGAFEFTANVQGTASFAWRIDAGGPSGTVAADAAGRAVAMVAPTRAGRQTLYVRSVTGDGTTHPERAYTFVVDNAPRVTGDVDRSVVVGSSLRFHLAPRMPDVGSYLYWRRDHSGNEPDQKTVLPAGADGTADLTWTATNENMDTQALLVQSRSADGTLSEPRYVSVSVQDGHPYVTRSGGDVLGSTASFTARTEMANATEYEVLLNGDPATRQVLPAEADGTVAFRYTLTRRGYTYVTVVARNAAGVRTGEGGTSWSVTDSPVVVSTDFPSSGSGRIAPGTFTFTPRQPGAVKYVYQVGGTENTVTAAADGTATITWTPPDSGYHTLYVRSRTADGVDSLQSLYSFYVAPDPLTVTSVSPSSVATGGVRTITLTGTGFQQEDRVTVTPTGGAALTASVRSVSPDHRTLTAEVDLTSAVAGRASVSVRPNDWSDAVSLADAFTITGAPAIRPVTAPAVIGLVAVGATVRASTGQWSPAATAYTYQWAADGTPIGGATGATYRVPASRLGERLTVTVTATRPGYSPTPATSKATGPVTEGAVRGPR</sequence>
<feature type="signal peptide" evidence="2">
    <location>
        <begin position="1"/>
        <end position="19"/>
    </location>
</feature>
<dbReference type="Proteomes" id="UP000809587">
    <property type="component" value="Unassembled WGS sequence"/>
</dbReference>
<evidence type="ECO:0000256" key="1">
    <source>
        <dbReference type="SAM" id="MobiDB-lite"/>
    </source>
</evidence>
<feature type="chain" id="PRO_5047447151" evidence="2">
    <location>
        <begin position="20"/>
        <end position="819"/>
    </location>
</feature>
<protein>
    <submittedName>
        <fullName evidence="4">IPT/TIG domain-containing protein</fullName>
    </submittedName>
</protein>
<name>A0ABS2JJT1_9ACTN</name>
<evidence type="ECO:0000313" key="5">
    <source>
        <dbReference type="Proteomes" id="UP000809587"/>
    </source>
</evidence>
<feature type="domain" description="IPT/TIG" evidence="3">
    <location>
        <begin position="629"/>
        <end position="717"/>
    </location>
</feature>
<feature type="region of interest" description="Disordered" evidence="1">
    <location>
        <begin position="793"/>
        <end position="819"/>
    </location>
</feature>
<dbReference type="RefSeq" id="WP_204961826.1">
    <property type="nucleotide sequence ID" value="NZ_JAFEUO010000011.1"/>
</dbReference>
<evidence type="ECO:0000256" key="2">
    <source>
        <dbReference type="SAM" id="SignalP"/>
    </source>
</evidence>
<dbReference type="EMBL" id="JAFEUO010000011">
    <property type="protein sequence ID" value="MBM7086634.1"/>
    <property type="molecule type" value="Genomic_DNA"/>
</dbReference>
<evidence type="ECO:0000259" key="3">
    <source>
        <dbReference type="Pfam" id="PF01833"/>
    </source>
</evidence>
<evidence type="ECO:0000313" key="4">
    <source>
        <dbReference type="EMBL" id="MBM7086634.1"/>
    </source>
</evidence>
<comment type="caution">
    <text evidence="4">The sequence shown here is derived from an EMBL/GenBank/DDBJ whole genome shotgun (WGS) entry which is preliminary data.</text>
</comment>
<keyword evidence="2" id="KW-0732">Signal</keyword>
<accession>A0ABS2JJT1</accession>
<dbReference type="Pfam" id="PF01833">
    <property type="entry name" value="TIG"/>
    <property type="match status" value="1"/>
</dbReference>
<proteinExistence type="predicted"/>
<dbReference type="Gene3D" id="2.60.40.2700">
    <property type="match status" value="1"/>
</dbReference>
<keyword evidence="5" id="KW-1185">Reference proteome</keyword>
<dbReference type="InterPro" id="IPR013783">
    <property type="entry name" value="Ig-like_fold"/>
</dbReference>
<dbReference type="InterPro" id="IPR002909">
    <property type="entry name" value="IPT_dom"/>
</dbReference>